<feature type="transmembrane region" description="Helical" evidence="1">
    <location>
        <begin position="96"/>
        <end position="113"/>
    </location>
</feature>
<keyword evidence="1" id="KW-0472">Membrane</keyword>
<dbReference type="AlphaFoldDB" id="A0A0C2W992"/>
<keyword evidence="3" id="KW-1185">Reference proteome</keyword>
<evidence type="ECO:0000313" key="3">
    <source>
        <dbReference type="Proteomes" id="UP000031972"/>
    </source>
</evidence>
<organism evidence="2 3">
    <name type="scientific">Jeotgalibacillus campisalis</name>
    <dbReference type="NCBI Taxonomy" id="220754"/>
    <lineage>
        <taxon>Bacteria</taxon>
        <taxon>Bacillati</taxon>
        <taxon>Bacillota</taxon>
        <taxon>Bacilli</taxon>
        <taxon>Bacillales</taxon>
        <taxon>Caryophanaceae</taxon>
        <taxon>Jeotgalibacillus</taxon>
    </lineage>
</organism>
<feature type="transmembrane region" description="Helical" evidence="1">
    <location>
        <begin position="31"/>
        <end position="51"/>
    </location>
</feature>
<proteinExistence type="predicted"/>
<accession>A0A0C2W992</accession>
<gene>
    <name evidence="2" type="ORF">KR50_04850</name>
</gene>
<dbReference type="RefSeq" id="WP_041054273.1">
    <property type="nucleotide sequence ID" value="NZ_JXRR01000001.1"/>
</dbReference>
<feature type="transmembrane region" description="Helical" evidence="1">
    <location>
        <begin position="7"/>
        <end position="25"/>
    </location>
</feature>
<keyword evidence="1" id="KW-1133">Transmembrane helix</keyword>
<evidence type="ECO:0008006" key="4">
    <source>
        <dbReference type="Google" id="ProtNLM"/>
    </source>
</evidence>
<protein>
    <recommendedName>
        <fullName evidence="4">DUF2178 domain-containing protein</fullName>
    </recommendedName>
</protein>
<dbReference type="OrthoDB" id="2194123at2"/>
<evidence type="ECO:0000313" key="2">
    <source>
        <dbReference type="EMBL" id="KIL53156.1"/>
    </source>
</evidence>
<name>A0A0C2W992_9BACL</name>
<keyword evidence="1" id="KW-0812">Transmembrane</keyword>
<reference evidence="2 3" key="1">
    <citation type="submission" date="2015-01" db="EMBL/GenBank/DDBJ databases">
        <title>Jeotgalibacillus campisalis genome sequencing.</title>
        <authorList>
            <person name="Goh K.M."/>
            <person name="Chan K.-G."/>
            <person name="Yaakop A.S."/>
            <person name="Ee R."/>
            <person name="Gan H.M."/>
            <person name="Chan C.S."/>
        </authorList>
    </citation>
    <scope>NUCLEOTIDE SEQUENCE [LARGE SCALE GENOMIC DNA]</scope>
    <source>
        <strain evidence="2 3">SF-57</strain>
    </source>
</reference>
<dbReference type="PATRIC" id="fig|220754.4.peg.495"/>
<comment type="caution">
    <text evidence="2">The sequence shown here is derived from an EMBL/GenBank/DDBJ whole genome shotgun (WGS) entry which is preliminary data.</text>
</comment>
<dbReference type="Proteomes" id="UP000031972">
    <property type="component" value="Unassembled WGS sequence"/>
</dbReference>
<sequence length="143" mass="16115">MKKIYTAYLLAAVGIGLLAVGVYFIKTIDDLQGLLAVLPYLSVGIGCVIFGHGMGEIVLQHASNRDPAAAKDLEIEKKDERNIAISNRAKAKSYDMMIFLISALLFAVAIMGIDLLLLLLFAFTYFFIIMYTTYYRYKYYKEM</sequence>
<evidence type="ECO:0000256" key="1">
    <source>
        <dbReference type="SAM" id="Phobius"/>
    </source>
</evidence>
<dbReference type="EMBL" id="JXRR01000001">
    <property type="protein sequence ID" value="KIL53156.1"/>
    <property type="molecule type" value="Genomic_DNA"/>
</dbReference>